<sequence>MAAPPPVLSPLSIRSLFPLLTRLSPTSPTANRPTLLTPLQIASAQSSTIEELVRSRSWYIILSPSCGLASRIVSKVISGIAGQALGIPIRVCVFGRMMEVGQI</sequence>
<protein>
    <submittedName>
        <fullName evidence="1">Uncharacterized protein</fullName>
    </submittedName>
</protein>
<evidence type="ECO:0000313" key="2">
    <source>
        <dbReference type="Proteomes" id="UP000244722"/>
    </source>
</evidence>
<dbReference type="AlphaFoldDB" id="A0A2T6ZU22"/>
<proteinExistence type="predicted"/>
<evidence type="ECO:0000313" key="1">
    <source>
        <dbReference type="EMBL" id="PUU78904.1"/>
    </source>
</evidence>
<accession>A0A2T6ZU22</accession>
<keyword evidence="2" id="KW-1185">Reference proteome</keyword>
<dbReference type="EMBL" id="NESQ01000104">
    <property type="protein sequence ID" value="PUU78904.1"/>
    <property type="molecule type" value="Genomic_DNA"/>
</dbReference>
<comment type="caution">
    <text evidence="1">The sequence shown here is derived from an EMBL/GenBank/DDBJ whole genome shotgun (WGS) entry which is preliminary data.</text>
</comment>
<organism evidence="1 2">
    <name type="scientific">Tuber borchii</name>
    <name type="common">White truffle</name>
    <dbReference type="NCBI Taxonomy" id="42251"/>
    <lineage>
        <taxon>Eukaryota</taxon>
        <taxon>Fungi</taxon>
        <taxon>Dikarya</taxon>
        <taxon>Ascomycota</taxon>
        <taxon>Pezizomycotina</taxon>
        <taxon>Pezizomycetes</taxon>
        <taxon>Pezizales</taxon>
        <taxon>Tuberaceae</taxon>
        <taxon>Tuber</taxon>
    </lineage>
</organism>
<dbReference type="Proteomes" id="UP000244722">
    <property type="component" value="Unassembled WGS sequence"/>
</dbReference>
<reference evidence="1 2" key="1">
    <citation type="submission" date="2017-04" db="EMBL/GenBank/DDBJ databases">
        <title>Draft genome sequence of Tuber borchii Vittad., a whitish edible truffle.</title>
        <authorList>
            <consortium name="DOE Joint Genome Institute"/>
            <person name="Murat C."/>
            <person name="Kuo A."/>
            <person name="Barry K.W."/>
            <person name="Clum A."/>
            <person name="Dockter R.B."/>
            <person name="Fauchery L."/>
            <person name="Iotti M."/>
            <person name="Kohler A."/>
            <person name="Labutti K."/>
            <person name="Lindquist E.A."/>
            <person name="Lipzen A."/>
            <person name="Ohm R.A."/>
            <person name="Wang M."/>
            <person name="Grigoriev I.V."/>
            <person name="Zambonelli A."/>
            <person name="Martin F.M."/>
        </authorList>
    </citation>
    <scope>NUCLEOTIDE SEQUENCE [LARGE SCALE GENOMIC DNA]</scope>
    <source>
        <strain evidence="1 2">Tbo3840</strain>
    </source>
</reference>
<name>A0A2T6ZU22_TUBBO</name>
<gene>
    <name evidence="1" type="ORF">B9Z19DRAFT_1064666</name>
</gene>